<sequence>MPKQWPFNKEPADPSPDHVYARTGRSRLRPNFPTYASDSSDSSDSETIPDENEPAEEILDNMKEESAASSDDESLQGDVDETVNTLADAVTKSSLYDDRSCNVSNPISPRDGAASLPAAKAASPAFQSEPSGSKIKFRSGPRSPLGKARPMAHPTISVPGVFRFSRIQFEAHLVQKVASPLNSSTLPDLLWQTLRELLLGSIYLSLDSPILPSLAPSACPELERFQLTNTYFQSALPANLPRPKHFLYEMPLEIAQYTFALIIASPTVFLSLSLGNATVSTTSPPNADYVTCFPNLAAFTTSLVPSPHTREAPESPEAGQILLHVAFTAAKVSHFLAEFATIKTVTRLIGILVVSTESRLRPSLERLQIQSSDVGVETPVKLIWSRQTFGSPLMELEARA</sequence>
<organism evidence="2 3">
    <name type="scientific">Botryobasidium botryosum (strain FD-172 SS1)</name>
    <dbReference type="NCBI Taxonomy" id="930990"/>
    <lineage>
        <taxon>Eukaryota</taxon>
        <taxon>Fungi</taxon>
        <taxon>Dikarya</taxon>
        <taxon>Basidiomycota</taxon>
        <taxon>Agaricomycotina</taxon>
        <taxon>Agaricomycetes</taxon>
        <taxon>Cantharellales</taxon>
        <taxon>Botryobasidiaceae</taxon>
        <taxon>Botryobasidium</taxon>
    </lineage>
</organism>
<dbReference type="InParanoid" id="A0A067MAH6"/>
<dbReference type="EMBL" id="KL198086">
    <property type="protein sequence ID" value="KDQ08817.1"/>
    <property type="molecule type" value="Genomic_DNA"/>
</dbReference>
<accession>A0A067MAH6</accession>
<keyword evidence="3" id="KW-1185">Reference proteome</keyword>
<name>A0A067MAH6_BOTB1</name>
<proteinExistence type="predicted"/>
<feature type="region of interest" description="Disordered" evidence="1">
    <location>
        <begin position="1"/>
        <end position="79"/>
    </location>
</feature>
<dbReference type="Proteomes" id="UP000027195">
    <property type="component" value="Unassembled WGS sequence"/>
</dbReference>
<feature type="compositionally biased region" description="Low complexity" evidence="1">
    <location>
        <begin position="113"/>
        <end position="125"/>
    </location>
</feature>
<dbReference type="AlphaFoldDB" id="A0A067MAH6"/>
<evidence type="ECO:0000313" key="2">
    <source>
        <dbReference type="EMBL" id="KDQ08817.1"/>
    </source>
</evidence>
<evidence type="ECO:0000313" key="3">
    <source>
        <dbReference type="Proteomes" id="UP000027195"/>
    </source>
</evidence>
<feature type="region of interest" description="Disordered" evidence="1">
    <location>
        <begin position="97"/>
        <end position="151"/>
    </location>
</feature>
<reference evidence="3" key="1">
    <citation type="journal article" date="2014" name="Proc. Natl. Acad. Sci. U.S.A.">
        <title>Extensive sampling of basidiomycete genomes demonstrates inadequacy of the white-rot/brown-rot paradigm for wood decay fungi.</title>
        <authorList>
            <person name="Riley R."/>
            <person name="Salamov A.A."/>
            <person name="Brown D.W."/>
            <person name="Nagy L.G."/>
            <person name="Floudas D."/>
            <person name="Held B.W."/>
            <person name="Levasseur A."/>
            <person name="Lombard V."/>
            <person name="Morin E."/>
            <person name="Otillar R."/>
            <person name="Lindquist E.A."/>
            <person name="Sun H."/>
            <person name="LaButti K.M."/>
            <person name="Schmutz J."/>
            <person name="Jabbour D."/>
            <person name="Luo H."/>
            <person name="Baker S.E."/>
            <person name="Pisabarro A.G."/>
            <person name="Walton J.D."/>
            <person name="Blanchette R.A."/>
            <person name="Henrissat B."/>
            <person name="Martin F."/>
            <person name="Cullen D."/>
            <person name="Hibbett D.S."/>
            <person name="Grigoriev I.V."/>
        </authorList>
    </citation>
    <scope>NUCLEOTIDE SEQUENCE [LARGE SCALE GENOMIC DNA]</scope>
    <source>
        <strain evidence="3">FD-172 SS1</strain>
    </source>
</reference>
<gene>
    <name evidence="2" type="ORF">BOTBODRAFT_48045</name>
</gene>
<dbReference type="HOGENOM" id="CLU_688859_0_0_1"/>
<feature type="compositionally biased region" description="Basic and acidic residues" evidence="1">
    <location>
        <begin position="10"/>
        <end position="20"/>
    </location>
</feature>
<evidence type="ECO:0000256" key="1">
    <source>
        <dbReference type="SAM" id="MobiDB-lite"/>
    </source>
</evidence>
<feature type="compositionally biased region" description="Acidic residues" evidence="1">
    <location>
        <begin position="41"/>
        <end position="59"/>
    </location>
</feature>
<protein>
    <submittedName>
        <fullName evidence="2">Uncharacterized protein</fullName>
    </submittedName>
</protein>
<feature type="compositionally biased region" description="Acidic residues" evidence="1">
    <location>
        <begin position="70"/>
        <end position="79"/>
    </location>
</feature>